<name>A0A4Q9Q106_9APHY</name>
<sequence length="70" mass="7647">MSTSWLLRLSIPSFSFSTLDSERARETVKRLLDTLRISLPMVLECEDCDSDDSTRGASSAGVCVGYEGPS</sequence>
<dbReference type="EMBL" id="ML145106">
    <property type="protein sequence ID" value="TBU60224.1"/>
    <property type="molecule type" value="Genomic_DNA"/>
</dbReference>
<feature type="region of interest" description="Disordered" evidence="1">
    <location>
        <begin position="50"/>
        <end position="70"/>
    </location>
</feature>
<evidence type="ECO:0000256" key="1">
    <source>
        <dbReference type="SAM" id="MobiDB-lite"/>
    </source>
</evidence>
<organism evidence="2 3">
    <name type="scientific">Dichomitus squalens</name>
    <dbReference type="NCBI Taxonomy" id="114155"/>
    <lineage>
        <taxon>Eukaryota</taxon>
        <taxon>Fungi</taxon>
        <taxon>Dikarya</taxon>
        <taxon>Basidiomycota</taxon>
        <taxon>Agaricomycotina</taxon>
        <taxon>Agaricomycetes</taxon>
        <taxon>Polyporales</taxon>
        <taxon>Polyporaceae</taxon>
        <taxon>Dichomitus</taxon>
    </lineage>
</organism>
<proteinExistence type="predicted"/>
<evidence type="ECO:0000313" key="2">
    <source>
        <dbReference type="EMBL" id="TBU60224.1"/>
    </source>
</evidence>
<dbReference type="Proteomes" id="UP000292082">
    <property type="component" value="Unassembled WGS sequence"/>
</dbReference>
<gene>
    <name evidence="2" type="ORF">BD310DRAFT_923066</name>
</gene>
<dbReference type="AlphaFoldDB" id="A0A4Q9Q106"/>
<reference evidence="2 3" key="1">
    <citation type="submission" date="2019-01" db="EMBL/GenBank/DDBJ databases">
        <title>Draft genome sequences of three monokaryotic isolates of the white-rot basidiomycete fungus Dichomitus squalens.</title>
        <authorList>
            <consortium name="DOE Joint Genome Institute"/>
            <person name="Lopez S.C."/>
            <person name="Andreopoulos B."/>
            <person name="Pangilinan J."/>
            <person name="Lipzen A."/>
            <person name="Riley R."/>
            <person name="Ahrendt S."/>
            <person name="Ng V."/>
            <person name="Barry K."/>
            <person name="Daum C."/>
            <person name="Grigoriev I.V."/>
            <person name="Hilden K.S."/>
            <person name="Makela M.R."/>
            <person name="de Vries R.P."/>
        </authorList>
    </citation>
    <scope>NUCLEOTIDE SEQUENCE [LARGE SCALE GENOMIC DNA]</scope>
    <source>
        <strain evidence="2 3">CBS 464.89</strain>
    </source>
</reference>
<protein>
    <submittedName>
        <fullName evidence="2">Uncharacterized protein</fullName>
    </submittedName>
</protein>
<accession>A0A4Q9Q106</accession>
<keyword evidence="3" id="KW-1185">Reference proteome</keyword>
<evidence type="ECO:0000313" key="3">
    <source>
        <dbReference type="Proteomes" id="UP000292082"/>
    </source>
</evidence>